<dbReference type="Pfam" id="PF06258">
    <property type="entry name" value="Mito_fiss_Elm1"/>
    <property type="match status" value="1"/>
</dbReference>
<dbReference type="PANTHER" id="PTHR33986:SF15">
    <property type="entry name" value="MITOCHONDRIAL FISSION PROTEIN ELM1"/>
    <property type="match status" value="1"/>
</dbReference>
<dbReference type="Proteomes" id="UP000646365">
    <property type="component" value="Unassembled WGS sequence"/>
</dbReference>
<protein>
    <recommendedName>
        <fullName evidence="3">Nucleoside-diphosphate sugar epimerase</fullName>
    </recommendedName>
</protein>
<name>A0A8J2YZ99_9PROT</name>
<sequence>MNADVWLLYDGKVGLRSQVVGVAEAVGLPFVEKKLAIRYPWKGLPPLLWWNGTAAASRAGDRLNPPWPRLVIGAGGRAAAPALAIRRKNQGRTVVVQIQDPKIPPARFDLMIVADHDKVRGPNVMVSLGAVHPVTPAKLAAAAELWRPRLAHLPHPRIAVVIGGDNGVYRLTPEIMTGIADRLAALARDGAGLMITTSRRTGAEAEAILRTRVQGPGVEIWTGEGENPYFGYLGLADHVLATADSISMITEASATGKPVHVLALEGGSKKFERFHEAMQAAGITHPFGGTLDSWSYTPRDDTGAAGARIRQMMQDRGLWPA</sequence>
<dbReference type="AlphaFoldDB" id="A0A8J2YZ99"/>
<dbReference type="EMBL" id="BMJQ01000022">
    <property type="protein sequence ID" value="GGF45167.1"/>
    <property type="molecule type" value="Genomic_DNA"/>
</dbReference>
<dbReference type="RefSeq" id="WP_189051832.1">
    <property type="nucleotide sequence ID" value="NZ_BMJQ01000022.1"/>
</dbReference>
<evidence type="ECO:0008006" key="3">
    <source>
        <dbReference type="Google" id="ProtNLM"/>
    </source>
</evidence>
<dbReference type="InterPro" id="IPR009367">
    <property type="entry name" value="Elm1-like"/>
</dbReference>
<proteinExistence type="predicted"/>
<keyword evidence="2" id="KW-1185">Reference proteome</keyword>
<reference evidence="1" key="1">
    <citation type="journal article" date="2014" name="Int. J. Syst. Evol. Microbiol.">
        <title>Complete genome sequence of Corynebacterium casei LMG S-19264T (=DSM 44701T), isolated from a smear-ripened cheese.</title>
        <authorList>
            <consortium name="US DOE Joint Genome Institute (JGI-PGF)"/>
            <person name="Walter F."/>
            <person name="Albersmeier A."/>
            <person name="Kalinowski J."/>
            <person name="Ruckert C."/>
        </authorList>
    </citation>
    <scope>NUCLEOTIDE SEQUENCE</scope>
    <source>
        <strain evidence="1">CGMCC 1.15725</strain>
    </source>
</reference>
<reference evidence="1" key="2">
    <citation type="submission" date="2020-09" db="EMBL/GenBank/DDBJ databases">
        <authorList>
            <person name="Sun Q."/>
            <person name="Zhou Y."/>
        </authorList>
    </citation>
    <scope>NUCLEOTIDE SEQUENCE</scope>
    <source>
        <strain evidence="1">CGMCC 1.15725</strain>
    </source>
</reference>
<gene>
    <name evidence="1" type="ORF">GCM10011611_59530</name>
</gene>
<dbReference type="PANTHER" id="PTHR33986">
    <property type="entry name" value="OS02G0535700 PROTEIN"/>
    <property type="match status" value="1"/>
</dbReference>
<organism evidence="1 2">
    <name type="scientific">Aliidongia dinghuensis</name>
    <dbReference type="NCBI Taxonomy" id="1867774"/>
    <lineage>
        <taxon>Bacteria</taxon>
        <taxon>Pseudomonadati</taxon>
        <taxon>Pseudomonadota</taxon>
        <taxon>Alphaproteobacteria</taxon>
        <taxon>Rhodospirillales</taxon>
        <taxon>Dongiaceae</taxon>
        <taxon>Aliidongia</taxon>
    </lineage>
</organism>
<evidence type="ECO:0000313" key="2">
    <source>
        <dbReference type="Proteomes" id="UP000646365"/>
    </source>
</evidence>
<accession>A0A8J2YZ99</accession>
<comment type="caution">
    <text evidence="1">The sequence shown here is derived from an EMBL/GenBank/DDBJ whole genome shotgun (WGS) entry which is preliminary data.</text>
</comment>
<evidence type="ECO:0000313" key="1">
    <source>
        <dbReference type="EMBL" id="GGF45167.1"/>
    </source>
</evidence>